<dbReference type="Pfam" id="PF02470">
    <property type="entry name" value="MlaD"/>
    <property type="match status" value="1"/>
</dbReference>
<dbReference type="STRING" id="1246637.MTBBW1_1200006"/>
<evidence type="ECO:0000313" key="3">
    <source>
        <dbReference type="EMBL" id="SLM27931.1"/>
    </source>
</evidence>
<evidence type="ECO:0000259" key="2">
    <source>
        <dbReference type="Pfam" id="PF02470"/>
    </source>
</evidence>
<dbReference type="InterPro" id="IPR052336">
    <property type="entry name" value="MlaD_Phospholipid_Transporter"/>
</dbReference>
<feature type="transmembrane region" description="Helical" evidence="1">
    <location>
        <begin position="35"/>
        <end position="62"/>
    </location>
</feature>
<dbReference type="Proteomes" id="UP000191931">
    <property type="component" value="Unassembled WGS sequence"/>
</dbReference>
<feature type="domain" description="Mce/MlaD" evidence="2">
    <location>
        <begin position="68"/>
        <end position="165"/>
    </location>
</feature>
<protein>
    <submittedName>
        <fullName evidence="3">Putative Mammalian cell entry related domain protein</fullName>
    </submittedName>
</protein>
<name>A0A1W1H620_9BACT</name>
<organism evidence="3 4">
    <name type="scientific">Desulfamplus magnetovallimortis</name>
    <dbReference type="NCBI Taxonomy" id="1246637"/>
    <lineage>
        <taxon>Bacteria</taxon>
        <taxon>Pseudomonadati</taxon>
        <taxon>Thermodesulfobacteriota</taxon>
        <taxon>Desulfobacteria</taxon>
        <taxon>Desulfobacterales</taxon>
        <taxon>Desulfobacteraceae</taxon>
        <taxon>Desulfamplus</taxon>
    </lineage>
</organism>
<proteinExistence type="predicted"/>
<dbReference type="OrthoDB" id="9806984at2"/>
<dbReference type="PANTHER" id="PTHR33371">
    <property type="entry name" value="INTERMEMBRANE PHOSPHOLIPID TRANSPORT SYSTEM BINDING PROTEIN MLAD-RELATED"/>
    <property type="match status" value="1"/>
</dbReference>
<evidence type="ECO:0000313" key="4">
    <source>
        <dbReference type="Proteomes" id="UP000191931"/>
    </source>
</evidence>
<sequence>MLNSLIAFMEFLTFYRGIFFDGSCVSLMDKNSGKFMVGAFVLGAIALVVVGIVVFGSGALFAEKNVFVLHFSGSVKGLNVGSPVVLRGVKIGAVKDIRINAASVDHPFSIPVLIEINKDCVVMQGDSSGNQTIEETLDALIKQGLRAKLEMQSLVTGQLLVALDFEPDTTPRFSGLESSYLEIPTTQSDIEELTSKLKQAPIEEIFNKVFSIISNVDTFLNSESINELLVAMTAALNSINGLAAHMDNELPDLSSNLVSTVSDAKKFISTADKEVVDLSLSLKKAIADIQNLVAVALSKVNSMGAGVDETVVSAQNLLAGIHQEVAPVSSGLQDVLKSARNTMISAQKASDQATEMLKGIDRITDSDSALLYNLNTTLAEISDAARSVRMLAEYIERHPEAFIQGKQ</sequence>
<keyword evidence="1" id="KW-1133">Transmembrane helix</keyword>
<gene>
    <name evidence="3" type="ORF">MTBBW1_1200006</name>
</gene>
<keyword evidence="4" id="KW-1185">Reference proteome</keyword>
<dbReference type="PANTHER" id="PTHR33371:SF4">
    <property type="entry name" value="INTERMEMBRANE PHOSPHOLIPID TRANSPORT SYSTEM BINDING PROTEIN MLAD"/>
    <property type="match status" value="1"/>
</dbReference>
<keyword evidence="1" id="KW-0812">Transmembrane</keyword>
<reference evidence="3 4" key="1">
    <citation type="submission" date="2017-03" db="EMBL/GenBank/DDBJ databases">
        <authorList>
            <person name="Afonso C.L."/>
            <person name="Miller P.J."/>
            <person name="Scott M.A."/>
            <person name="Spackman E."/>
            <person name="Goraichik I."/>
            <person name="Dimitrov K.M."/>
            <person name="Suarez D.L."/>
            <person name="Swayne D.E."/>
        </authorList>
    </citation>
    <scope>NUCLEOTIDE SEQUENCE [LARGE SCALE GENOMIC DNA]</scope>
    <source>
        <strain evidence="3">PRJEB14757</strain>
    </source>
</reference>
<accession>A0A1W1H620</accession>
<evidence type="ECO:0000256" key="1">
    <source>
        <dbReference type="SAM" id="Phobius"/>
    </source>
</evidence>
<keyword evidence="1" id="KW-0472">Membrane</keyword>
<dbReference type="AlphaFoldDB" id="A0A1W1H620"/>
<dbReference type="InterPro" id="IPR003399">
    <property type="entry name" value="Mce/MlaD"/>
</dbReference>
<dbReference type="EMBL" id="FWEV01000025">
    <property type="protein sequence ID" value="SLM27931.1"/>
    <property type="molecule type" value="Genomic_DNA"/>
</dbReference>
<feature type="transmembrane region" description="Helical" evidence="1">
    <location>
        <begin position="6"/>
        <end position="28"/>
    </location>
</feature>